<dbReference type="InterPro" id="IPR000210">
    <property type="entry name" value="BTB/POZ_dom"/>
</dbReference>
<feature type="region of interest" description="Disordered" evidence="1">
    <location>
        <begin position="1"/>
        <end position="41"/>
    </location>
</feature>
<evidence type="ECO:0000256" key="1">
    <source>
        <dbReference type="SAM" id="MobiDB-lite"/>
    </source>
</evidence>
<dbReference type="PANTHER" id="PTHR47843:SF2">
    <property type="entry name" value="BTB DOMAIN-CONTAINING PROTEIN"/>
    <property type="match status" value="1"/>
</dbReference>
<dbReference type="OrthoDB" id="194443at2759"/>
<gene>
    <name evidence="3" type="ORF">L207DRAFT_583536</name>
</gene>
<dbReference type="Pfam" id="PF00651">
    <property type="entry name" value="BTB"/>
    <property type="match status" value="1"/>
</dbReference>
<organism evidence="3 4">
    <name type="scientific">Hyaloscypha variabilis (strain UAMH 11265 / GT02V1 / F)</name>
    <name type="common">Meliniomyces variabilis</name>
    <dbReference type="NCBI Taxonomy" id="1149755"/>
    <lineage>
        <taxon>Eukaryota</taxon>
        <taxon>Fungi</taxon>
        <taxon>Dikarya</taxon>
        <taxon>Ascomycota</taxon>
        <taxon>Pezizomycotina</taxon>
        <taxon>Leotiomycetes</taxon>
        <taxon>Helotiales</taxon>
        <taxon>Hyaloscyphaceae</taxon>
        <taxon>Hyaloscypha</taxon>
        <taxon>Hyaloscypha variabilis</taxon>
    </lineage>
</organism>
<dbReference type="PANTHER" id="PTHR47843">
    <property type="entry name" value="BTB DOMAIN-CONTAINING PROTEIN-RELATED"/>
    <property type="match status" value="1"/>
</dbReference>
<feature type="compositionally biased region" description="Basic and acidic residues" evidence="1">
    <location>
        <begin position="18"/>
        <end position="35"/>
    </location>
</feature>
<evidence type="ECO:0000313" key="3">
    <source>
        <dbReference type="EMBL" id="PMD39676.1"/>
    </source>
</evidence>
<dbReference type="Gene3D" id="3.30.710.10">
    <property type="entry name" value="Potassium Channel Kv1.1, Chain A"/>
    <property type="match status" value="1"/>
</dbReference>
<dbReference type="InterPro" id="IPR011333">
    <property type="entry name" value="SKP1/BTB/POZ_sf"/>
</dbReference>
<evidence type="ECO:0000313" key="4">
    <source>
        <dbReference type="Proteomes" id="UP000235786"/>
    </source>
</evidence>
<dbReference type="Proteomes" id="UP000235786">
    <property type="component" value="Unassembled WGS sequence"/>
</dbReference>
<proteinExistence type="predicted"/>
<feature type="domain" description="BTB" evidence="2">
    <location>
        <begin position="50"/>
        <end position="120"/>
    </location>
</feature>
<dbReference type="CDD" id="cd18186">
    <property type="entry name" value="BTB_POZ_ZBTB_KLHL-like"/>
    <property type="match status" value="1"/>
</dbReference>
<dbReference type="SMART" id="SM00225">
    <property type="entry name" value="BTB"/>
    <property type="match status" value="1"/>
</dbReference>
<protein>
    <recommendedName>
        <fullName evidence="2">BTB domain-containing protein</fullName>
    </recommendedName>
</protein>
<evidence type="ECO:0000259" key="2">
    <source>
        <dbReference type="PROSITE" id="PS50097"/>
    </source>
</evidence>
<keyword evidence="4" id="KW-1185">Reference proteome</keyword>
<dbReference type="PROSITE" id="PS50097">
    <property type="entry name" value="BTB"/>
    <property type="match status" value="1"/>
</dbReference>
<name>A0A2J6RMC7_HYAVF</name>
<dbReference type="EMBL" id="KZ613946">
    <property type="protein sequence ID" value="PMD39676.1"/>
    <property type="molecule type" value="Genomic_DNA"/>
</dbReference>
<accession>A0A2J6RMC7</accession>
<sequence>MSDPASTLDDALVSKAAKLSDAENSKRSPETEPARKKQKLEPVTFSDSNSLVTFIVGKEGETGKFTAHKEVVCYHSKVLNAAFNSTSVEGQTQTYRLEDTSEVFKLFMQWIYFQRLTLKQRDDTRKLEKGEYNAESLSLVALWVLADKFCMPRLQNFTLKTIEDISEKHSSICTPSFNYVYENTAPGSLLRQYLVASLAWVDEEILPLGLRCILMKCL</sequence>
<dbReference type="SUPFAM" id="SSF54695">
    <property type="entry name" value="POZ domain"/>
    <property type="match status" value="1"/>
</dbReference>
<dbReference type="AlphaFoldDB" id="A0A2J6RMC7"/>
<reference evidence="3 4" key="1">
    <citation type="submission" date="2016-04" db="EMBL/GenBank/DDBJ databases">
        <title>A degradative enzymes factory behind the ericoid mycorrhizal symbiosis.</title>
        <authorList>
            <consortium name="DOE Joint Genome Institute"/>
            <person name="Martino E."/>
            <person name="Morin E."/>
            <person name="Grelet G."/>
            <person name="Kuo A."/>
            <person name="Kohler A."/>
            <person name="Daghino S."/>
            <person name="Barry K."/>
            <person name="Choi C."/>
            <person name="Cichocki N."/>
            <person name="Clum A."/>
            <person name="Copeland A."/>
            <person name="Hainaut M."/>
            <person name="Haridas S."/>
            <person name="Labutti K."/>
            <person name="Lindquist E."/>
            <person name="Lipzen A."/>
            <person name="Khouja H.-R."/>
            <person name="Murat C."/>
            <person name="Ohm R."/>
            <person name="Olson A."/>
            <person name="Spatafora J."/>
            <person name="Veneault-Fourrey C."/>
            <person name="Henrissat B."/>
            <person name="Grigoriev I."/>
            <person name="Martin F."/>
            <person name="Perotto S."/>
        </authorList>
    </citation>
    <scope>NUCLEOTIDE SEQUENCE [LARGE SCALE GENOMIC DNA]</scope>
    <source>
        <strain evidence="3 4">F</strain>
    </source>
</reference>